<dbReference type="EMBL" id="JAPTSV010000015">
    <property type="protein sequence ID" value="KAJ1520142.1"/>
    <property type="molecule type" value="Genomic_DNA"/>
</dbReference>
<sequence length="67" mass="7713">MADMQENMKSGQDQHNCAVSNSADPKNMQELTTYVQTLLQGMQDKFQTMSDQIINRNILYVQTKFLP</sequence>
<accession>A0AAV7X646</accession>
<feature type="region of interest" description="Disordered" evidence="2">
    <location>
        <begin position="1"/>
        <end position="26"/>
    </location>
</feature>
<dbReference type="GO" id="GO:0005634">
    <property type="term" value="C:nucleus"/>
    <property type="evidence" value="ECO:0007669"/>
    <property type="project" value="TreeGrafter"/>
</dbReference>
<comment type="similarity">
    <text evidence="1">Belongs to the HSBP1 family.</text>
</comment>
<name>A0AAV7X646_9NEOP</name>
<dbReference type="GO" id="GO:0003714">
    <property type="term" value="F:transcription corepressor activity"/>
    <property type="evidence" value="ECO:0007669"/>
    <property type="project" value="InterPro"/>
</dbReference>
<proteinExistence type="inferred from homology"/>
<reference evidence="3" key="1">
    <citation type="submission" date="2022-12" db="EMBL/GenBank/DDBJ databases">
        <title>Chromosome-level genome assembly of the bean flower thrips Megalurothrips usitatus.</title>
        <authorList>
            <person name="Ma L."/>
            <person name="Liu Q."/>
            <person name="Li H."/>
            <person name="Cai W."/>
        </authorList>
    </citation>
    <scope>NUCLEOTIDE SEQUENCE</scope>
    <source>
        <strain evidence="3">Cailab_2022a</strain>
    </source>
</reference>
<comment type="caution">
    <text evidence="3">The sequence shown here is derived from an EMBL/GenBank/DDBJ whole genome shotgun (WGS) entry which is preliminary data.</text>
</comment>
<protein>
    <recommendedName>
        <fullName evidence="5">Heat shock factor-binding protein 1</fullName>
    </recommendedName>
</protein>
<feature type="compositionally biased region" description="Polar residues" evidence="2">
    <location>
        <begin position="7"/>
        <end position="26"/>
    </location>
</feature>
<dbReference type="GO" id="GO:0070370">
    <property type="term" value="P:cellular heat acclimation"/>
    <property type="evidence" value="ECO:0007669"/>
    <property type="project" value="TreeGrafter"/>
</dbReference>
<evidence type="ECO:0000313" key="4">
    <source>
        <dbReference type="Proteomes" id="UP001075354"/>
    </source>
</evidence>
<evidence type="ECO:0000313" key="3">
    <source>
        <dbReference type="EMBL" id="KAJ1520142.1"/>
    </source>
</evidence>
<dbReference type="GO" id="GO:0005829">
    <property type="term" value="C:cytosol"/>
    <property type="evidence" value="ECO:0007669"/>
    <property type="project" value="TreeGrafter"/>
</dbReference>
<dbReference type="Proteomes" id="UP001075354">
    <property type="component" value="Chromosome 15"/>
</dbReference>
<dbReference type="PANTHER" id="PTHR19424">
    <property type="entry name" value="HEAT SHOCK FACTOR BINDING PROTEIN 1"/>
    <property type="match status" value="1"/>
</dbReference>
<dbReference type="InterPro" id="IPR009643">
    <property type="entry name" value="HS1-bd"/>
</dbReference>
<dbReference type="Gene3D" id="1.20.5.430">
    <property type="match status" value="1"/>
</dbReference>
<evidence type="ECO:0008006" key="5">
    <source>
        <dbReference type="Google" id="ProtNLM"/>
    </source>
</evidence>
<dbReference type="AlphaFoldDB" id="A0AAV7X646"/>
<keyword evidence="4" id="KW-1185">Reference proteome</keyword>
<dbReference type="PANTHER" id="PTHR19424:SF0">
    <property type="entry name" value="HEAT SHOCK FACTOR BINDING PROTEIN 1"/>
    <property type="match status" value="1"/>
</dbReference>
<evidence type="ECO:0000256" key="1">
    <source>
        <dbReference type="ARBA" id="ARBA00006349"/>
    </source>
</evidence>
<evidence type="ECO:0000256" key="2">
    <source>
        <dbReference type="SAM" id="MobiDB-lite"/>
    </source>
</evidence>
<dbReference type="Pfam" id="PF06825">
    <property type="entry name" value="HSBP1"/>
    <property type="match status" value="1"/>
</dbReference>
<gene>
    <name evidence="3" type="ORF">ONE63_004359</name>
</gene>
<organism evidence="3 4">
    <name type="scientific">Megalurothrips usitatus</name>
    <name type="common">bean blossom thrips</name>
    <dbReference type="NCBI Taxonomy" id="439358"/>
    <lineage>
        <taxon>Eukaryota</taxon>
        <taxon>Metazoa</taxon>
        <taxon>Ecdysozoa</taxon>
        <taxon>Arthropoda</taxon>
        <taxon>Hexapoda</taxon>
        <taxon>Insecta</taxon>
        <taxon>Pterygota</taxon>
        <taxon>Neoptera</taxon>
        <taxon>Paraneoptera</taxon>
        <taxon>Thysanoptera</taxon>
        <taxon>Terebrantia</taxon>
        <taxon>Thripoidea</taxon>
        <taxon>Thripidae</taxon>
        <taxon>Megalurothrips</taxon>
    </lineage>
</organism>